<name>A0ABT3MRQ9_9GAMM</name>
<gene>
    <name evidence="1" type="ORF">NX722_05260</name>
</gene>
<reference evidence="1 2" key="1">
    <citation type="submission" date="2022-10" db="EMBL/GenBank/DDBJ databases">
        <title>High-quality genome sequences of two octocoral-associated bacteria, Endozoicomonas euniceicola EF212 and Endozoicomonas gorgoniicola PS125.</title>
        <authorList>
            <person name="Chiou Y.-J."/>
            <person name="Chen Y.-H."/>
        </authorList>
    </citation>
    <scope>NUCLEOTIDE SEQUENCE [LARGE SCALE GENOMIC DNA]</scope>
    <source>
        <strain evidence="1 2">PS125</strain>
    </source>
</reference>
<accession>A0ABT3MRQ9</accession>
<keyword evidence="2" id="KW-1185">Reference proteome</keyword>
<organism evidence="1 2">
    <name type="scientific">Endozoicomonas gorgoniicola</name>
    <dbReference type="NCBI Taxonomy" id="1234144"/>
    <lineage>
        <taxon>Bacteria</taxon>
        <taxon>Pseudomonadati</taxon>
        <taxon>Pseudomonadota</taxon>
        <taxon>Gammaproteobacteria</taxon>
        <taxon>Oceanospirillales</taxon>
        <taxon>Endozoicomonadaceae</taxon>
        <taxon>Endozoicomonas</taxon>
    </lineage>
</organism>
<evidence type="ECO:0000313" key="1">
    <source>
        <dbReference type="EMBL" id="MCW7552060.1"/>
    </source>
</evidence>
<dbReference type="InterPro" id="IPR021814">
    <property type="entry name" value="DUF3394"/>
</dbReference>
<dbReference type="EMBL" id="JAPFCC010000001">
    <property type="protein sequence ID" value="MCW7552060.1"/>
    <property type="molecule type" value="Genomic_DNA"/>
</dbReference>
<dbReference type="Proteomes" id="UP001209854">
    <property type="component" value="Unassembled WGS sequence"/>
</dbReference>
<sequence length="77" mass="8353">MGAIGSALPVAPVAQPVTSYLQPAGAGIDFDWTLNRLEIPVERPPRQLIWIPALLLLGLIFLGQRRRSQLPEPVSVA</sequence>
<protein>
    <submittedName>
        <fullName evidence="1">DUF3394 domain-containing protein</fullName>
    </submittedName>
</protein>
<dbReference type="Pfam" id="PF11874">
    <property type="entry name" value="DUF3394"/>
    <property type="match status" value="1"/>
</dbReference>
<evidence type="ECO:0000313" key="2">
    <source>
        <dbReference type="Proteomes" id="UP001209854"/>
    </source>
</evidence>
<dbReference type="RefSeq" id="WP_262567041.1">
    <property type="nucleotide sequence ID" value="NZ_JAPFCC010000001.1"/>
</dbReference>
<proteinExistence type="predicted"/>
<comment type="caution">
    <text evidence="1">The sequence shown here is derived from an EMBL/GenBank/DDBJ whole genome shotgun (WGS) entry which is preliminary data.</text>
</comment>